<accession>A0A7X2IYW1</accession>
<comment type="caution">
    <text evidence="1">The sequence shown here is derived from an EMBL/GenBank/DDBJ whole genome shotgun (WGS) entry which is preliminary data.</text>
</comment>
<organism evidence="1 2">
    <name type="scientific">Metabacillus lacus</name>
    <dbReference type="NCBI Taxonomy" id="1983721"/>
    <lineage>
        <taxon>Bacteria</taxon>
        <taxon>Bacillati</taxon>
        <taxon>Bacillota</taxon>
        <taxon>Bacilli</taxon>
        <taxon>Bacillales</taxon>
        <taxon>Bacillaceae</taxon>
        <taxon>Metabacillus</taxon>
    </lineage>
</organism>
<dbReference type="NCBIfam" id="TIGR02728">
    <property type="entry name" value="spore_gerQ"/>
    <property type="match status" value="1"/>
</dbReference>
<protein>
    <submittedName>
        <fullName evidence="1">Spore coat protein GerQ</fullName>
    </submittedName>
</protein>
<gene>
    <name evidence="1" type="primary">gerQ</name>
    <name evidence="1" type="ORF">GJU40_09235</name>
</gene>
<name>A0A7X2IYW1_9BACI</name>
<dbReference type="OrthoDB" id="1643178at2"/>
<dbReference type="AlphaFoldDB" id="A0A7X2IYW1"/>
<evidence type="ECO:0000313" key="2">
    <source>
        <dbReference type="Proteomes" id="UP000448867"/>
    </source>
</evidence>
<dbReference type="Pfam" id="PF09671">
    <property type="entry name" value="Spore_GerQ"/>
    <property type="match status" value="1"/>
</dbReference>
<keyword evidence="1" id="KW-0946">Virion</keyword>
<proteinExistence type="predicted"/>
<dbReference type="EMBL" id="WKKI01000014">
    <property type="protein sequence ID" value="MRX72332.1"/>
    <property type="molecule type" value="Genomic_DNA"/>
</dbReference>
<dbReference type="Proteomes" id="UP000448867">
    <property type="component" value="Unassembled WGS sequence"/>
</dbReference>
<reference evidence="1 2" key="1">
    <citation type="submission" date="2019-11" db="EMBL/GenBank/DDBJ databases">
        <title>Bacillus lacus genome.</title>
        <authorList>
            <person name="Allen C.J."/>
            <person name="Newman J.D."/>
        </authorList>
    </citation>
    <scope>NUCLEOTIDE SEQUENCE [LARGE SCALE GENOMIC DNA]</scope>
    <source>
        <strain evidence="1 2">KCTC 33946</strain>
    </source>
</reference>
<dbReference type="InterPro" id="IPR014099">
    <property type="entry name" value="Spore_coat_GerQ"/>
</dbReference>
<dbReference type="RefSeq" id="WP_154307495.1">
    <property type="nucleotide sequence ID" value="NZ_WKKI01000014.1"/>
</dbReference>
<sequence>MTCGGSQYYPGFYPGSVLRQMSGQQHGVSPAGFQTQQQGSMMPSMQQTQQHSGFPTTMHSGPSYSMPVLPLGTGQQFPLGAVEESFIENILRFNKGKVGTFYFTYQGNSRWNAMVYKGRVETAGRDHIIISDPASGKRYLLMMANLDWVEFEDRINYPQAQITPAMQASLETTD</sequence>
<keyword evidence="1" id="KW-0167">Capsid protein</keyword>
<evidence type="ECO:0000313" key="1">
    <source>
        <dbReference type="EMBL" id="MRX72332.1"/>
    </source>
</evidence>
<keyword evidence="2" id="KW-1185">Reference proteome</keyword>
<dbReference type="PIRSF" id="PIRSF038931">
    <property type="entry name" value="GerQ"/>
    <property type="match status" value="1"/>
</dbReference>